<evidence type="ECO:0000313" key="8">
    <source>
        <dbReference type="Proteomes" id="UP000006695"/>
    </source>
</evidence>
<dbReference type="PANTHER" id="PTHR33841:SF5">
    <property type="entry name" value="DNA METHYLASE (MODIFICATION METHYLASE) (METHYLTRANSFERASE)-RELATED"/>
    <property type="match status" value="1"/>
</dbReference>
<evidence type="ECO:0000256" key="2">
    <source>
        <dbReference type="ARBA" id="ARBA00022603"/>
    </source>
</evidence>
<keyword evidence="5" id="KW-0680">Restriction system</keyword>
<dbReference type="Proteomes" id="UP000006695">
    <property type="component" value="Chromosome"/>
</dbReference>
<dbReference type="HOGENOM" id="CLU_007039_0_0_7"/>
<dbReference type="GO" id="GO:0009007">
    <property type="term" value="F:site-specific DNA-methyltransferase (adenine-specific) activity"/>
    <property type="evidence" value="ECO:0007669"/>
    <property type="project" value="UniProtKB-EC"/>
</dbReference>
<dbReference type="GO" id="GO:0008170">
    <property type="term" value="F:N-methyltransferase activity"/>
    <property type="evidence" value="ECO:0007669"/>
    <property type="project" value="InterPro"/>
</dbReference>
<evidence type="ECO:0000313" key="7">
    <source>
        <dbReference type="EMBL" id="ABQ24378.1"/>
    </source>
</evidence>
<name>A5GDH8_GEOUR</name>
<keyword evidence="3" id="KW-0808">Transferase</keyword>
<sequence>MDEVIGVPHASAMRIGFNKLNLSGFFCIDTIPTIAFLSQERINRLEITRVHNALWNQGLVSLLLVTLPDEVRAYSLARKPTAADEDLDDDKKDNRLIDCLDLLKDALEISHLITGVESGRYFQKNKEYFAQNEKIDALLLSNLRATENELTSAPLNLSTESAQALLLQITFIAYLEDRGIIDPDYFREALKGKGISTLEQLLDENDPENLNSLFEKLHGNFNGDIFFAPCAFDGEAKAPVLNAGHLRSLAEFRKGGVDKTTGQGRFWPYNFKYIPVELISAIYNRFLGDRPVERKVSGAFYTPHFLADLTVNQLWEELTPAIRSSQDFTVLDPACGSAIFLVRIFQRMVEDWRFLHPGGTPDWDTLVAIVERLNGWDKETSAVRIGIFSLYIALLEEVEPAAILKLLAERKLLPPLFRKTMCDRDFFGKDTPNTKFDLVFGNPPWVSRKEDQVVSATEWCKAHELPMPAKELAWAFVWKSIQHTKSEGMIGLLLPAMGVLLNHSEPSIQARGLWLKQVLLSKVINFSDICFLLFDGAKRPTALCIFRPSDKKLSDYRFDYWCPKADPLLQQTRMLTLNRGDKLSFKLSTVLHDPGSWGRHLWMTNRDMKLLGWIGGLSRLERKLATYKESQQKEFDKKTKVWIIGQGFQPYNSERSNKNTKPKKSNRVEKVPFLDANKFNEYIIPTILIDKPWHTSLVRRLGNQDGFIGPHVLIPKGVRRKTGLLRAAYVEHDLCFTDAIQAINFPETDIQRLKLLTVILNSHFAAWFYFHETASLGADRALVHEEQLLALPFPEIDELPDPKAARNAADKIVMIFDDLLLHKDTYSQGQFPDNETIEEVNRLVYQYYGLTESEFILIEDTLNYILPSIQPRNKSFPHLWNKAGKKQWQEYMITLLSALEEWLDNGSHLSATLITDNPDVLLLGLKIEQSRPKQSITFCEQGGDFNKTLSKINEELKQQVSRNIQLMPDLRIFIADTLYLLKPRTMRYWLKSTALNDADAIIADLQIQKFHHGYKG</sequence>
<feature type="domain" description="DNA methylase adenine-specific" evidence="6">
    <location>
        <begin position="278"/>
        <end position="547"/>
    </location>
</feature>
<evidence type="ECO:0000256" key="4">
    <source>
        <dbReference type="ARBA" id="ARBA00022691"/>
    </source>
</evidence>
<keyword evidence="4" id="KW-0949">S-adenosyl-L-methionine</keyword>
<evidence type="ECO:0000256" key="5">
    <source>
        <dbReference type="ARBA" id="ARBA00022747"/>
    </source>
</evidence>
<organism evidence="7 8">
    <name type="scientific">Geotalea uraniireducens (strain Rf4)</name>
    <name type="common">Geobacter uraniireducens</name>
    <dbReference type="NCBI Taxonomy" id="351605"/>
    <lineage>
        <taxon>Bacteria</taxon>
        <taxon>Pseudomonadati</taxon>
        <taxon>Thermodesulfobacteriota</taxon>
        <taxon>Desulfuromonadia</taxon>
        <taxon>Geobacterales</taxon>
        <taxon>Geobacteraceae</taxon>
        <taxon>Geotalea</taxon>
    </lineage>
</organism>
<dbReference type="AlphaFoldDB" id="A5GDH8"/>
<dbReference type="EMBL" id="CP000698">
    <property type="protein sequence ID" value="ABQ24378.1"/>
    <property type="molecule type" value="Genomic_DNA"/>
</dbReference>
<dbReference type="KEGG" id="gur:Gura_0162"/>
<reference evidence="7 8" key="1">
    <citation type="submission" date="2007-05" db="EMBL/GenBank/DDBJ databases">
        <title>Complete sequence of Geobacter uraniireducens Rf4.</title>
        <authorList>
            <consortium name="US DOE Joint Genome Institute"/>
            <person name="Copeland A."/>
            <person name="Lucas S."/>
            <person name="Lapidus A."/>
            <person name="Barry K."/>
            <person name="Detter J.C."/>
            <person name="Glavina del Rio T."/>
            <person name="Hammon N."/>
            <person name="Israni S."/>
            <person name="Dalin E."/>
            <person name="Tice H."/>
            <person name="Pitluck S."/>
            <person name="Chertkov O."/>
            <person name="Brettin T."/>
            <person name="Bruce D."/>
            <person name="Han C."/>
            <person name="Schmutz J."/>
            <person name="Larimer F."/>
            <person name="Land M."/>
            <person name="Hauser L."/>
            <person name="Kyrpides N."/>
            <person name="Mikhailova N."/>
            <person name="Shelobolina E."/>
            <person name="Aklujkar M."/>
            <person name="Lovley D."/>
            <person name="Richardson P."/>
        </authorList>
    </citation>
    <scope>NUCLEOTIDE SEQUENCE [LARGE SCALE GENOMIC DNA]</scope>
    <source>
        <strain evidence="7 8">Rf4</strain>
    </source>
</reference>
<keyword evidence="8" id="KW-1185">Reference proteome</keyword>
<gene>
    <name evidence="7" type="ordered locus">Gura_0162</name>
</gene>
<dbReference type="InterPro" id="IPR050953">
    <property type="entry name" value="N4_N6_ade-DNA_methylase"/>
</dbReference>
<dbReference type="InterPro" id="IPR003356">
    <property type="entry name" value="DNA_methylase_A-5"/>
</dbReference>
<evidence type="ECO:0000256" key="3">
    <source>
        <dbReference type="ARBA" id="ARBA00022679"/>
    </source>
</evidence>
<dbReference type="InterPro" id="IPR002052">
    <property type="entry name" value="DNA_methylase_N6_adenine_CS"/>
</dbReference>
<dbReference type="Pfam" id="PF02384">
    <property type="entry name" value="N6_Mtase"/>
    <property type="match status" value="1"/>
</dbReference>
<dbReference type="SUPFAM" id="SSF53335">
    <property type="entry name" value="S-adenosyl-L-methionine-dependent methyltransferases"/>
    <property type="match status" value="1"/>
</dbReference>
<evidence type="ECO:0000256" key="1">
    <source>
        <dbReference type="ARBA" id="ARBA00006594"/>
    </source>
</evidence>
<evidence type="ECO:0000259" key="6">
    <source>
        <dbReference type="Pfam" id="PF02384"/>
    </source>
</evidence>
<protein>
    <recommendedName>
        <fullName evidence="6">DNA methylase adenine-specific domain-containing protein</fullName>
    </recommendedName>
</protein>
<dbReference type="PANTHER" id="PTHR33841">
    <property type="entry name" value="DNA METHYLTRANSFERASE YEEA-RELATED"/>
    <property type="match status" value="1"/>
</dbReference>
<dbReference type="Gene3D" id="3.40.50.150">
    <property type="entry name" value="Vaccinia Virus protein VP39"/>
    <property type="match status" value="1"/>
</dbReference>
<dbReference type="PROSITE" id="PS00092">
    <property type="entry name" value="N6_MTASE"/>
    <property type="match status" value="1"/>
</dbReference>
<dbReference type="InterPro" id="IPR029063">
    <property type="entry name" value="SAM-dependent_MTases_sf"/>
</dbReference>
<dbReference type="GO" id="GO:0032259">
    <property type="term" value="P:methylation"/>
    <property type="evidence" value="ECO:0007669"/>
    <property type="project" value="UniProtKB-KW"/>
</dbReference>
<comment type="similarity">
    <text evidence="1">Belongs to the N(4)/N(6)-methyltransferase family.</text>
</comment>
<dbReference type="STRING" id="351605.Gura_0162"/>
<dbReference type="PRINTS" id="PR00507">
    <property type="entry name" value="N12N6MTFRASE"/>
</dbReference>
<accession>A5GDH8</accession>
<dbReference type="GO" id="GO:0009307">
    <property type="term" value="P:DNA restriction-modification system"/>
    <property type="evidence" value="ECO:0007669"/>
    <property type="project" value="UniProtKB-KW"/>
</dbReference>
<proteinExistence type="inferred from homology"/>
<dbReference type="GO" id="GO:0003677">
    <property type="term" value="F:DNA binding"/>
    <property type="evidence" value="ECO:0007669"/>
    <property type="project" value="InterPro"/>
</dbReference>
<keyword evidence="2" id="KW-0489">Methyltransferase</keyword>